<sequence length="155" mass="16894">MVLGLPLSSALIKAVKRNSGQSLKKRKTRALNQATLETQDKSSDIAMIMGRLSLEASERDTEELGTVLRPPASTSIETFDSNLHQYAPDQQIPLDQRSLERHGIHGAHPSNVQSSMKCLSKQSTFKTPRPSILPGNTQSANALCKQEPPFVAASM</sequence>
<accession>A0A9Q3DCE6</accession>
<protein>
    <submittedName>
        <fullName evidence="1">Uncharacterized protein</fullName>
    </submittedName>
</protein>
<name>A0A9Q3DCE6_9BASI</name>
<organism evidence="1 2">
    <name type="scientific">Austropuccinia psidii MF-1</name>
    <dbReference type="NCBI Taxonomy" id="1389203"/>
    <lineage>
        <taxon>Eukaryota</taxon>
        <taxon>Fungi</taxon>
        <taxon>Dikarya</taxon>
        <taxon>Basidiomycota</taxon>
        <taxon>Pucciniomycotina</taxon>
        <taxon>Pucciniomycetes</taxon>
        <taxon>Pucciniales</taxon>
        <taxon>Sphaerophragmiaceae</taxon>
        <taxon>Austropuccinia</taxon>
    </lineage>
</organism>
<dbReference type="AlphaFoldDB" id="A0A9Q3DCE6"/>
<keyword evidence="2" id="KW-1185">Reference proteome</keyword>
<evidence type="ECO:0000313" key="2">
    <source>
        <dbReference type="Proteomes" id="UP000765509"/>
    </source>
</evidence>
<dbReference type="EMBL" id="AVOT02015958">
    <property type="protein sequence ID" value="MBW0500714.1"/>
    <property type="molecule type" value="Genomic_DNA"/>
</dbReference>
<comment type="caution">
    <text evidence="1">The sequence shown here is derived from an EMBL/GenBank/DDBJ whole genome shotgun (WGS) entry which is preliminary data.</text>
</comment>
<proteinExistence type="predicted"/>
<dbReference type="Proteomes" id="UP000765509">
    <property type="component" value="Unassembled WGS sequence"/>
</dbReference>
<gene>
    <name evidence="1" type="ORF">O181_040429</name>
</gene>
<evidence type="ECO:0000313" key="1">
    <source>
        <dbReference type="EMBL" id="MBW0500714.1"/>
    </source>
</evidence>
<reference evidence="1" key="1">
    <citation type="submission" date="2021-03" db="EMBL/GenBank/DDBJ databases">
        <title>Draft genome sequence of rust myrtle Austropuccinia psidii MF-1, a brazilian biotype.</title>
        <authorList>
            <person name="Quecine M.C."/>
            <person name="Pachon D.M.R."/>
            <person name="Bonatelli M.L."/>
            <person name="Correr F.H."/>
            <person name="Franceschini L.M."/>
            <person name="Leite T.F."/>
            <person name="Margarido G.R.A."/>
            <person name="Almeida C.A."/>
            <person name="Ferrarezi J.A."/>
            <person name="Labate C.A."/>
        </authorList>
    </citation>
    <scope>NUCLEOTIDE SEQUENCE</scope>
    <source>
        <strain evidence="1">MF-1</strain>
    </source>
</reference>